<dbReference type="PANTHER" id="PTHR12243:SF67">
    <property type="entry name" value="COREPRESSOR OF PANGOLIN, ISOFORM A-RELATED"/>
    <property type="match status" value="1"/>
</dbReference>
<dbReference type="InterPro" id="IPR039353">
    <property type="entry name" value="TF_Adf1"/>
</dbReference>
<name>A0A7I4YAC6_HAECO</name>
<dbReference type="WBParaSite" id="HCON_00066350-00001">
    <property type="protein sequence ID" value="HCON_00066350-00001"/>
    <property type="gene ID" value="HCON_00066350"/>
</dbReference>
<protein>
    <submittedName>
        <fullName evidence="4">MADF domain-containing protein</fullName>
    </submittedName>
</protein>
<dbReference type="GO" id="GO:0005667">
    <property type="term" value="C:transcription regulator complex"/>
    <property type="evidence" value="ECO:0007669"/>
    <property type="project" value="TreeGrafter"/>
</dbReference>
<dbReference type="OMA" id="DDGCFRE"/>
<evidence type="ECO:0000259" key="2">
    <source>
        <dbReference type="PROSITE" id="PS51029"/>
    </source>
</evidence>
<reference evidence="4" key="1">
    <citation type="submission" date="2020-12" db="UniProtKB">
        <authorList>
            <consortium name="WormBaseParasite"/>
        </authorList>
    </citation>
    <scope>IDENTIFICATION</scope>
    <source>
        <strain evidence="4">MHco3</strain>
    </source>
</reference>
<dbReference type="InterPro" id="IPR006578">
    <property type="entry name" value="MADF-dom"/>
</dbReference>
<organism evidence="3 4">
    <name type="scientific">Haemonchus contortus</name>
    <name type="common">Barber pole worm</name>
    <dbReference type="NCBI Taxonomy" id="6289"/>
    <lineage>
        <taxon>Eukaryota</taxon>
        <taxon>Metazoa</taxon>
        <taxon>Ecdysozoa</taxon>
        <taxon>Nematoda</taxon>
        <taxon>Chromadorea</taxon>
        <taxon>Rhabditida</taxon>
        <taxon>Rhabditina</taxon>
        <taxon>Rhabditomorpha</taxon>
        <taxon>Strongyloidea</taxon>
        <taxon>Trichostrongylidae</taxon>
        <taxon>Haemonchus</taxon>
    </lineage>
</organism>
<feature type="domain" description="MADF" evidence="2">
    <location>
        <begin position="23"/>
        <end position="113"/>
    </location>
</feature>
<dbReference type="Gene3D" id="1.10.10.60">
    <property type="entry name" value="Homeodomain-like"/>
    <property type="match status" value="1"/>
</dbReference>
<dbReference type="GO" id="GO:0005634">
    <property type="term" value="C:nucleus"/>
    <property type="evidence" value="ECO:0007669"/>
    <property type="project" value="TreeGrafter"/>
</dbReference>
<feature type="region of interest" description="Disordered" evidence="1">
    <location>
        <begin position="326"/>
        <end position="361"/>
    </location>
</feature>
<dbReference type="Proteomes" id="UP000025227">
    <property type="component" value="Unplaced"/>
</dbReference>
<dbReference type="PANTHER" id="PTHR12243">
    <property type="entry name" value="MADF DOMAIN TRANSCRIPTION FACTOR"/>
    <property type="match status" value="1"/>
</dbReference>
<dbReference type="GO" id="GO:0006357">
    <property type="term" value="P:regulation of transcription by RNA polymerase II"/>
    <property type="evidence" value="ECO:0007669"/>
    <property type="project" value="TreeGrafter"/>
</dbReference>
<dbReference type="Pfam" id="PF10545">
    <property type="entry name" value="MADF_DNA_bdg"/>
    <property type="match status" value="1"/>
</dbReference>
<evidence type="ECO:0000313" key="3">
    <source>
        <dbReference type="Proteomes" id="UP000025227"/>
    </source>
</evidence>
<keyword evidence="3" id="KW-1185">Reference proteome</keyword>
<dbReference type="AlphaFoldDB" id="A0A7I4YAC6"/>
<dbReference type="OrthoDB" id="5812787at2759"/>
<accession>A0A7I4YAC6</accession>
<proteinExistence type="predicted"/>
<dbReference type="PROSITE" id="PS51029">
    <property type="entry name" value="MADF"/>
    <property type="match status" value="1"/>
</dbReference>
<sequence>MKQKNAIVDSSSGEEWDARSKVALIQCYRDEPSIWNVHVTYRTDTDRRQSLNEAWRRIEQRMNSMGYNFELPQLKKKMKQLKDQFVRENKMFEDHSSKWQFYEEMRFLNQDEEPSPEFNTLNLGLLSCIGPVIAQSPSPTQEKGLLFNGDENHIRDCSSSLDIEVKSEFEVNEGLPLFNDPDKPRASVTPTGVVLSESLVDELLRLVLSNKNVILNEACDEESKNRAWSEIHLSLKAITQAIPSIDELKEVFSRKYLLINDIVSSHYKNDIYSTDVRRFIQSAVSKCLPEDKFTARERELGTIALRKLFPSQENKPLSTRKRRFTDIANGEEDQHSRAGTSVDKQTETERPTNTDAPRNGTCGCQSDDGCFRESLSEMIKAQKEYFKIAAEVQKEQLRLFSAMGDVLSRVSSKLLPPDPCHK</sequence>
<evidence type="ECO:0000256" key="1">
    <source>
        <dbReference type="SAM" id="MobiDB-lite"/>
    </source>
</evidence>
<dbReference type="SMART" id="SM00595">
    <property type="entry name" value="MADF"/>
    <property type="match status" value="1"/>
</dbReference>
<evidence type="ECO:0000313" key="4">
    <source>
        <dbReference type="WBParaSite" id="HCON_00066350-00001"/>
    </source>
</evidence>